<dbReference type="RefSeq" id="WP_129751927.1">
    <property type="nucleotide sequence ID" value="NZ_JUIW01000010.1"/>
</dbReference>
<keyword evidence="2" id="KW-0732">Signal</keyword>
<proteinExistence type="predicted"/>
<dbReference type="EMBL" id="JUIW01000010">
    <property type="protein sequence ID" value="RYJ41464.1"/>
    <property type="molecule type" value="Genomic_DNA"/>
</dbReference>
<protein>
    <submittedName>
        <fullName evidence="3">Lipoprotein</fullName>
    </submittedName>
</protein>
<dbReference type="InterPro" id="IPR007298">
    <property type="entry name" value="Cu-R_lipoprotein_NlpE"/>
</dbReference>
<comment type="caution">
    <text evidence="3">The sequence shown here is derived from an EMBL/GenBank/DDBJ whole genome shotgun (WGS) entry which is preliminary data.</text>
</comment>
<feature type="compositionally biased region" description="Low complexity" evidence="1">
    <location>
        <begin position="31"/>
        <end position="47"/>
    </location>
</feature>
<evidence type="ECO:0000256" key="2">
    <source>
        <dbReference type="SAM" id="SignalP"/>
    </source>
</evidence>
<organism evidence="3 4">
    <name type="scientific">Flavobacterium beibuense</name>
    <dbReference type="NCBI Taxonomy" id="657326"/>
    <lineage>
        <taxon>Bacteria</taxon>
        <taxon>Pseudomonadati</taxon>
        <taxon>Bacteroidota</taxon>
        <taxon>Flavobacteriia</taxon>
        <taxon>Flavobacteriales</taxon>
        <taxon>Flavobacteriaceae</taxon>
        <taxon>Flavobacterium</taxon>
    </lineage>
</organism>
<feature type="chain" id="PRO_5019314567" evidence="2">
    <location>
        <begin position="20"/>
        <end position="153"/>
    </location>
</feature>
<evidence type="ECO:0000256" key="1">
    <source>
        <dbReference type="SAM" id="MobiDB-lite"/>
    </source>
</evidence>
<dbReference type="OrthoDB" id="5348860at2"/>
<dbReference type="AlphaFoldDB" id="A0A444W6I7"/>
<accession>A0A444W6I7</accession>
<dbReference type="Gene3D" id="2.40.128.640">
    <property type="match status" value="1"/>
</dbReference>
<gene>
    <name evidence="3" type="ORF">NU09_2838</name>
</gene>
<name>A0A444W6I7_9FLAO</name>
<feature type="signal peptide" evidence="2">
    <location>
        <begin position="1"/>
        <end position="19"/>
    </location>
</feature>
<dbReference type="PROSITE" id="PS51257">
    <property type="entry name" value="PROKAR_LIPOPROTEIN"/>
    <property type="match status" value="1"/>
</dbReference>
<reference evidence="3 4" key="1">
    <citation type="submission" date="2014-12" db="EMBL/GenBank/DDBJ databases">
        <title>Genome sequence of Flavobacterium beibuense RSKm HC5.</title>
        <authorList>
            <person name="Kim J.F."/>
            <person name="Song J.Y."/>
            <person name="Kwak M.-J."/>
            <person name="Lee S.-W."/>
        </authorList>
    </citation>
    <scope>NUCLEOTIDE SEQUENCE [LARGE SCALE GENOMIC DNA]</scope>
    <source>
        <strain evidence="3 4">RSKm HC5</strain>
    </source>
</reference>
<keyword evidence="3" id="KW-0449">Lipoprotein</keyword>
<dbReference type="Pfam" id="PF04170">
    <property type="entry name" value="NlpE"/>
    <property type="match status" value="1"/>
</dbReference>
<evidence type="ECO:0000313" key="4">
    <source>
        <dbReference type="Proteomes" id="UP000289775"/>
    </source>
</evidence>
<feature type="region of interest" description="Disordered" evidence="1">
    <location>
        <begin position="23"/>
        <end position="47"/>
    </location>
</feature>
<sequence>MKKISAIAILALLAFTACKNGEKSSDDQIATDSTDTETVTTDTPVGDTSRNALDWPGVYSDTLPCGDCPGLLFDIQLNDNNTYALSLKYLEKQETANKYTGTFTWDDSGNVITLDANGDHKKLKVQEHSLKMLDKFGNPEQGDQSDYIIKKID</sequence>
<evidence type="ECO:0000313" key="3">
    <source>
        <dbReference type="EMBL" id="RYJ41464.1"/>
    </source>
</evidence>
<keyword evidence="4" id="KW-1185">Reference proteome</keyword>
<dbReference type="Proteomes" id="UP000289775">
    <property type="component" value="Unassembled WGS sequence"/>
</dbReference>